<dbReference type="RefSeq" id="WP_109726223.1">
    <property type="nucleotide sequence ID" value="NZ_CACVSX010000041.1"/>
</dbReference>
<dbReference type="EMBL" id="QGDI01000004">
    <property type="protein sequence ID" value="PWJ13628.1"/>
    <property type="molecule type" value="Genomic_DNA"/>
</dbReference>
<dbReference type="STRING" id="1265.SAMN02910280_1762"/>
<dbReference type="OrthoDB" id="9784470at2"/>
<accession>A0A315Y2H3</accession>
<gene>
    <name evidence="1" type="ORF">IE37_01436</name>
</gene>
<reference evidence="1 2" key="1">
    <citation type="submission" date="2018-05" db="EMBL/GenBank/DDBJ databases">
        <title>The Hungate 1000. A catalogue of reference genomes from the rumen microbiome.</title>
        <authorList>
            <person name="Kelly W."/>
        </authorList>
    </citation>
    <scope>NUCLEOTIDE SEQUENCE [LARGE SCALE GENOMIC DNA]</scope>
    <source>
        <strain evidence="1 2">SAb67</strain>
    </source>
</reference>
<dbReference type="InterPro" id="IPR043721">
    <property type="entry name" value="DUF5662"/>
</dbReference>
<evidence type="ECO:0000313" key="1">
    <source>
        <dbReference type="EMBL" id="PWJ13628.1"/>
    </source>
</evidence>
<evidence type="ECO:0000313" key="2">
    <source>
        <dbReference type="Proteomes" id="UP000245720"/>
    </source>
</evidence>
<sequence length="181" mass="22012">MLFENFFGHLRTVRQHRHQVLIHCIKAGIPWRGLVHDLSKFSPTEFIPGVMYYQGNRSPNEREREVTGYSRAWMHHKGRNRHHFEYWTDYNTKTKQLEPVKMPDIFIFEMFCDRVAASKIYNKENYRDNMPLDYFLRSKHKRVIEKTTAAKLEFLLTMLRDKGEDAVFSYIRRQVRKNKRR</sequence>
<organism evidence="1 2">
    <name type="scientific">Ruminococcus flavefaciens</name>
    <dbReference type="NCBI Taxonomy" id="1265"/>
    <lineage>
        <taxon>Bacteria</taxon>
        <taxon>Bacillati</taxon>
        <taxon>Bacillota</taxon>
        <taxon>Clostridia</taxon>
        <taxon>Eubacteriales</taxon>
        <taxon>Oscillospiraceae</taxon>
        <taxon>Ruminococcus</taxon>
    </lineage>
</organism>
<protein>
    <recommendedName>
        <fullName evidence="3">Catalase</fullName>
    </recommendedName>
</protein>
<proteinExistence type="predicted"/>
<comment type="caution">
    <text evidence="1">The sequence shown here is derived from an EMBL/GenBank/DDBJ whole genome shotgun (WGS) entry which is preliminary data.</text>
</comment>
<evidence type="ECO:0008006" key="3">
    <source>
        <dbReference type="Google" id="ProtNLM"/>
    </source>
</evidence>
<dbReference type="AlphaFoldDB" id="A0A315Y2H3"/>
<dbReference type="Pfam" id="PF18907">
    <property type="entry name" value="DUF5662"/>
    <property type="match status" value="1"/>
</dbReference>
<dbReference type="Proteomes" id="UP000245720">
    <property type="component" value="Unassembled WGS sequence"/>
</dbReference>
<name>A0A315Y2H3_RUMFL</name>